<name>A0A8B8DRV1_CRAVI</name>
<dbReference type="KEGG" id="cvn:111128406"/>
<dbReference type="InterPro" id="IPR011029">
    <property type="entry name" value="DEATH-like_dom_sf"/>
</dbReference>
<dbReference type="InterPro" id="IPR001315">
    <property type="entry name" value="CARD"/>
</dbReference>
<dbReference type="OrthoDB" id="6136137at2759"/>
<accession>A0A8B8DRV1</accession>
<organism evidence="2 3">
    <name type="scientific">Crassostrea virginica</name>
    <name type="common">Eastern oyster</name>
    <dbReference type="NCBI Taxonomy" id="6565"/>
    <lineage>
        <taxon>Eukaryota</taxon>
        <taxon>Metazoa</taxon>
        <taxon>Spiralia</taxon>
        <taxon>Lophotrochozoa</taxon>
        <taxon>Mollusca</taxon>
        <taxon>Bivalvia</taxon>
        <taxon>Autobranchia</taxon>
        <taxon>Pteriomorphia</taxon>
        <taxon>Ostreida</taxon>
        <taxon>Ostreoidea</taxon>
        <taxon>Ostreidae</taxon>
        <taxon>Crassostrea</taxon>
    </lineage>
</organism>
<evidence type="ECO:0000313" key="2">
    <source>
        <dbReference type="Proteomes" id="UP000694844"/>
    </source>
</evidence>
<proteinExistence type="predicted"/>
<dbReference type="AlphaFoldDB" id="A0A8B8DRV1"/>
<dbReference type="RefSeq" id="XP_022329711.1">
    <property type="nucleotide sequence ID" value="XM_022474003.1"/>
</dbReference>
<dbReference type="SUPFAM" id="SSF47986">
    <property type="entry name" value="DEATH domain"/>
    <property type="match status" value="1"/>
</dbReference>
<dbReference type="Gene3D" id="1.10.533.10">
    <property type="entry name" value="Death Domain, Fas"/>
    <property type="match status" value="1"/>
</dbReference>
<gene>
    <name evidence="3" type="primary">LOC111128406</name>
</gene>
<reference evidence="3" key="1">
    <citation type="submission" date="2025-08" db="UniProtKB">
        <authorList>
            <consortium name="RefSeq"/>
        </authorList>
    </citation>
    <scope>IDENTIFICATION</scope>
    <source>
        <tissue evidence="3">Whole sample</tissue>
    </source>
</reference>
<dbReference type="Pfam" id="PF00619">
    <property type="entry name" value="CARD"/>
    <property type="match status" value="1"/>
</dbReference>
<sequence>METKEKRKVTFEPDVEQTYLLDGKWSFLRYLLTLNEEINLQIVCDTLEDRGVLTPSDKDDVLQQGTYKDRIDTCIQRVLKTCPAGFSLFCEVLKDCGYNHVVDNLRTDTEDEDSVSKYTLNSEEFYEKTSKDISMPWDGNTL</sequence>
<evidence type="ECO:0000313" key="3">
    <source>
        <dbReference type="RefSeq" id="XP_022329711.1"/>
    </source>
</evidence>
<dbReference type="CDD" id="cd01671">
    <property type="entry name" value="CARD"/>
    <property type="match status" value="1"/>
</dbReference>
<dbReference type="GO" id="GO:0042981">
    <property type="term" value="P:regulation of apoptotic process"/>
    <property type="evidence" value="ECO:0007669"/>
    <property type="project" value="InterPro"/>
</dbReference>
<protein>
    <submittedName>
        <fullName evidence="3">Uncharacterized protein LOC111128406</fullName>
    </submittedName>
</protein>
<evidence type="ECO:0000259" key="1">
    <source>
        <dbReference type="Pfam" id="PF00619"/>
    </source>
</evidence>
<dbReference type="GeneID" id="111128406"/>
<keyword evidence="2" id="KW-1185">Reference proteome</keyword>
<dbReference type="Proteomes" id="UP000694844">
    <property type="component" value="Chromosome 4"/>
</dbReference>
<feature type="domain" description="CARD" evidence="1">
    <location>
        <begin position="33"/>
        <end position="106"/>
    </location>
</feature>